<dbReference type="GO" id="GO:0016757">
    <property type="term" value="F:glycosyltransferase activity"/>
    <property type="evidence" value="ECO:0007669"/>
    <property type="project" value="UniProtKB-KW"/>
</dbReference>
<dbReference type="KEGG" id="nib:GU926_09790"/>
<dbReference type="PANTHER" id="PTHR12526:SF510">
    <property type="entry name" value="D-INOSITOL 3-PHOSPHATE GLYCOSYLTRANSFERASE"/>
    <property type="match status" value="1"/>
</dbReference>
<name>A0A6P1NXG4_9BACT</name>
<dbReference type="Pfam" id="PF13439">
    <property type="entry name" value="Glyco_transf_4"/>
    <property type="match status" value="1"/>
</dbReference>
<dbReference type="InterPro" id="IPR028098">
    <property type="entry name" value="Glyco_trans_4-like_N"/>
</dbReference>
<evidence type="ECO:0000313" key="5">
    <source>
        <dbReference type="EMBL" id="QHL87710.1"/>
    </source>
</evidence>
<proteinExistence type="predicted"/>
<gene>
    <name evidence="5" type="ORF">GU926_09790</name>
</gene>
<keyword evidence="1" id="KW-0328">Glycosyltransferase</keyword>
<feature type="domain" description="Glycosyltransferase subfamily 4-like N-terminal" evidence="4">
    <location>
        <begin position="15"/>
        <end position="165"/>
    </location>
</feature>
<feature type="domain" description="Glycosyl transferase family 1" evidence="3">
    <location>
        <begin position="188"/>
        <end position="345"/>
    </location>
</feature>
<evidence type="ECO:0000313" key="6">
    <source>
        <dbReference type="Proteomes" id="UP000464214"/>
    </source>
</evidence>
<sequence>MAYIILIGPAHPFRGGIAAFNERLAQTWQAMGHKVDIITFTVQYPAILFPGKTQYSDSDRPEGISIKRELNSINPLSWVKVGWKVKKAKPDILFLRFWLPFLAPSLGTVARIAKTNKSTKVIALTDNVIPHESRPGDELLTQYFINACDAFVSMSKSVTEDLAKFTDKKEVFFQPHPLYDVFGPAIEKQEAKRQLGLSDKPYLLFFGFIREYKGLDLLLEAMADVRLANLNLNLIVAGEYYEEKERYEAIIEERKLGKRVVLHTEYIPDTQVAAYFCASDLVVQPYKTATQSGVTQIAYYYNKPMVVTNVGGLPEIVPAGKVGYVVSIKVKAIADAIYDYYSNEREASFVKGVQEEKKRFSWEVMGKGILELAGRL</sequence>
<accession>A0A6P1NXG4</accession>
<dbReference type="InterPro" id="IPR001296">
    <property type="entry name" value="Glyco_trans_1"/>
</dbReference>
<keyword evidence="6" id="KW-1185">Reference proteome</keyword>
<dbReference type="Proteomes" id="UP000464214">
    <property type="component" value="Chromosome"/>
</dbReference>
<dbReference type="AlphaFoldDB" id="A0A6P1NXG4"/>
<dbReference type="Gene3D" id="3.40.50.2000">
    <property type="entry name" value="Glycogen Phosphorylase B"/>
    <property type="match status" value="2"/>
</dbReference>
<dbReference type="EMBL" id="CP047897">
    <property type="protein sequence ID" value="QHL87710.1"/>
    <property type="molecule type" value="Genomic_DNA"/>
</dbReference>
<dbReference type="Pfam" id="PF00534">
    <property type="entry name" value="Glycos_transf_1"/>
    <property type="match status" value="1"/>
</dbReference>
<dbReference type="PANTHER" id="PTHR12526">
    <property type="entry name" value="GLYCOSYLTRANSFERASE"/>
    <property type="match status" value="1"/>
</dbReference>
<evidence type="ECO:0000259" key="4">
    <source>
        <dbReference type="Pfam" id="PF13439"/>
    </source>
</evidence>
<evidence type="ECO:0000256" key="2">
    <source>
        <dbReference type="ARBA" id="ARBA00022679"/>
    </source>
</evidence>
<organism evidence="5 6">
    <name type="scientific">Nibribacter ruber</name>
    <dbReference type="NCBI Taxonomy" id="2698458"/>
    <lineage>
        <taxon>Bacteria</taxon>
        <taxon>Pseudomonadati</taxon>
        <taxon>Bacteroidota</taxon>
        <taxon>Cytophagia</taxon>
        <taxon>Cytophagales</taxon>
        <taxon>Hymenobacteraceae</taxon>
        <taxon>Nibribacter</taxon>
    </lineage>
</organism>
<keyword evidence="2 5" id="KW-0808">Transferase</keyword>
<dbReference type="SUPFAM" id="SSF53756">
    <property type="entry name" value="UDP-Glycosyltransferase/glycogen phosphorylase"/>
    <property type="match status" value="1"/>
</dbReference>
<evidence type="ECO:0000259" key="3">
    <source>
        <dbReference type="Pfam" id="PF00534"/>
    </source>
</evidence>
<reference evidence="5 6" key="1">
    <citation type="submission" date="2020-01" db="EMBL/GenBank/DDBJ databases">
        <authorList>
            <person name="Kim M."/>
        </authorList>
    </citation>
    <scope>NUCLEOTIDE SEQUENCE [LARGE SCALE GENOMIC DNA]</scope>
    <source>
        <strain evidence="5 6">BT10</strain>
    </source>
</reference>
<dbReference type="RefSeq" id="WP_160691370.1">
    <property type="nucleotide sequence ID" value="NZ_CP047897.1"/>
</dbReference>
<protein>
    <submittedName>
        <fullName evidence="5">Glycosyltransferase</fullName>
    </submittedName>
</protein>
<evidence type="ECO:0000256" key="1">
    <source>
        <dbReference type="ARBA" id="ARBA00022676"/>
    </source>
</evidence>